<dbReference type="InterPro" id="IPR015422">
    <property type="entry name" value="PyrdxlP-dep_Trfase_small"/>
</dbReference>
<evidence type="ECO:0000256" key="8">
    <source>
        <dbReference type="ARBA" id="ARBA00022898"/>
    </source>
</evidence>
<dbReference type="InterPro" id="IPR004839">
    <property type="entry name" value="Aminotransferase_I/II_large"/>
</dbReference>
<evidence type="ECO:0000256" key="6">
    <source>
        <dbReference type="ARBA" id="ARBA00022679"/>
    </source>
</evidence>
<dbReference type="InterPro" id="IPR050087">
    <property type="entry name" value="AON_synthase_class-II"/>
</dbReference>
<dbReference type="GO" id="GO:0009102">
    <property type="term" value="P:biotin biosynthetic process"/>
    <property type="evidence" value="ECO:0007669"/>
    <property type="project" value="UniProtKB-KW"/>
</dbReference>
<evidence type="ECO:0000256" key="5">
    <source>
        <dbReference type="ARBA" id="ARBA00013187"/>
    </source>
</evidence>
<dbReference type="PANTHER" id="PTHR13693">
    <property type="entry name" value="CLASS II AMINOTRANSFERASE/8-AMINO-7-OXONONANOATE SYNTHASE"/>
    <property type="match status" value="1"/>
</dbReference>
<evidence type="ECO:0000256" key="2">
    <source>
        <dbReference type="ARBA" id="ARBA00004746"/>
    </source>
</evidence>
<dbReference type="Gene3D" id="3.40.640.10">
    <property type="entry name" value="Type I PLP-dependent aspartate aminotransferase-like (Major domain)"/>
    <property type="match status" value="1"/>
</dbReference>
<dbReference type="SUPFAM" id="SSF53383">
    <property type="entry name" value="PLP-dependent transferases"/>
    <property type="match status" value="1"/>
</dbReference>
<dbReference type="EMBL" id="CP002364">
    <property type="protein sequence ID" value="ADW16786.1"/>
    <property type="molecule type" value="Genomic_DNA"/>
</dbReference>
<dbReference type="GO" id="GO:0030170">
    <property type="term" value="F:pyridoxal phosphate binding"/>
    <property type="evidence" value="ECO:0007669"/>
    <property type="project" value="InterPro"/>
</dbReference>
<evidence type="ECO:0000256" key="4">
    <source>
        <dbReference type="ARBA" id="ARBA00011738"/>
    </source>
</evidence>
<keyword evidence="14" id="KW-0012">Acyltransferase</keyword>
<evidence type="ECO:0000256" key="1">
    <source>
        <dbReference type="ARBA" id="ARBA00001933"/>
    </source>
</evidence>
<evidence type="ECO:0000313" key="15">
    <source>
        <dbReference type="Proteomes" id="UP000006365"/>
    </source>
</evidence>
<comment type="pathway">
    <text evidence="2">Cofactor biosynthesis; biotin biosynthesis.</text>
</comment>
<dbReference type="KEGG" id="dpr:Despr_0610"/>
<evidence type="ECO:0000256" key="10">
    <source>
        <dbReference type="ARBA" id="ARBA00033381"/>
    </source>
</evidence>
<dbReference type="AlphaFoldDB" id="A0A7U4DN70"/>
<comment type="subunit">
    <text evidence="4">Homodimer.</text>
</comment>
<dbReference type="InterPro" id="IPR015421">
    <property type="entry name" value="PyrdxlP-dep_Trfase_major"/>
</dbReference>
<organism evidence="14 15">
    <name type="scientific">Desulfobulbus propionicus (strain ATCC 33891 / DSM 2032 / VKM B-1956 / 1pr3)</name>
    <dbReference type="NCBI Taxonomy" id="577650"/>
    <lineage>
        <taxon>Bacteria</taxon>
        <taxon>Pseudomonadati</taxon>
        <taxon>Thermodesulfobacteriota</taxon>
        <taxon>Desulfobulbia</taxon>
        <taxon>Desulfobulbales</taxon>
        <taxon>Desulfobulbaceae</taxon>
        <taxon>Desulfobulbus</taxon>
    </lineage>
</organism>
<evidence type="ECO:0000259" key="13">
    <source>
        <dbReference type="Pfam" id="PF00155"/>
    </source>
</evidence>
<evidence type="ECO:0000256" key="9">
    <source>
        <dbReference type="ARBA" id="ARBA00032610"/>
    </source>
</evidence>
<keyword evidence="7" id="KW-0093">Biotin biosynthesis</keyword>
<dbReference type="Pfam" id="PF00155">
    <property type="entry name" value="Aminotran_1_2"/>
    <property type="match status" value="1"/>
</dbReference>
<keyword evidence="8 12" id="KW-0663">Pyridoxal phosphate</keyword>
<name>A0A7U4DN70_DESPD</name>
<evidence type="ECO:0000256" key="3">
    <source>
        <dbReference type="ARBA" id="ARBA00010008"/>
    </source>
</evidence>
<dbReference type="PANTHER" id="PTHR13693:SF100">
    <property type="entry name" value="8-AMINO-7-OXONONANOATE SYNTHASE"/>
    <property type="match status" value="1"/>
</dbReference>
<keyword evidence="15" id="KW-1185">Reference proteome</keyword>
<reference evidence="14 15" key="1">
    <citation type="journal article" date="2011" name="Stand. Genomic Sci.">
        <title>Complete genome sequence of Desulfobulbus propionicus type strain (1pr3).</title>
        <authorList>
            <person name="Pagani I."/>
            <person name="Lapidus A."/>
            <person name="Nolan M."/>
            <person name="Lucas S."/>
            <person name="Hammon N."/>
            <person name="Deshpande S."/>
            <person name="Cheng J.F."/>
            <person name="Chertkov O."/>
            <person name="Davenport K."/>
            <person name="Tapia R."/>
            <person name="Han C."/>
            <person name="Goodwin L."/>
            <person name="Pitluck S."/>
            <person name="Liolios K."/>
            <person name="Mavromatis K."/>
            <person name="Ivanova N."/>
            <person name="Mikhailova N."/>
            <person name="Pati A."/>
            <person name="Chen A."/>
            <person name="Palaniappan K."/>
            <person name="Land M."/>
            <person name="Hauser L."/>
            <person name="Chang Y.J."/>
            <person name="Jeffries C.D."/>
            <person name="Detter J.C."/>
            <person name="Brambilla E."/>
            <person name="Kannan K.P."/>
            <person name="Djao O.D."/>
            <person name="Rohde M."/>
            <person name="Pukall R."/>
            <person name="Spring S."/>
            <person name="Goker M."/>
            <person name="Sikorski J."/>
            <person name="Woyke T."/>
            <person name="Bristow J."/>
            <person name="Eisen J.A."/>
            <person name="Markowitz V."/>
            <person name="Hugenholtz P."/>
            <person name="Kyrpides N.C."/>
            <person name="Klenk H.P."/>
        </authorList>
    </citation>
    <scope>NUCLEOTIDE SEQUENCE [LARGE SCALE GENOMIC DNA]</scope>
    <source>
        <strain evidence="15">ATCC 33891 / DSM 2032 / 1pr3</strain>
    </source>
</reference>
<evidence type="ECO:0000256" key="12">
    <source>
        <dbReference type="RuleBase" id="RU003693"/>
    </source>
</evidence>
<accession>A0A7U4DN70</accession>
<keyword evidence="6 14" id="KW-0808">Transferase</keyword>
<dbReference type="InterPro" id="IPR001917">
    <property type="entry name" value="Aminotrans_II_pyridoxalP_BS"/>
</dbReference>
<comment type="cofactor">
    <cofactor evidence="1 12">
        <name>pyridoxal 5'-phosphate</name>
        <dbReference type="ChEBI" id="CHEBI:597326"/>
    </cofactor>
</comment>
<comment type="catalytic activity">
    <reaction evidence="11">
        <text>6-carboxyhexanoyl-[ACP] + L-alanine + H(+) = (8S)-8-amino-7-oxononanoate + holo-[ACP] + CO2</text>
        <dbReference type="Rhea" id="RHEA:42288"/>
        <dbReference type="Rhea" id="RHEA-COMP:9685"/>
        <dbReference type="Rhea" id="RHEA-COMP:9955"/>
        <dbReference type="ChEBI" id="CHEBI:15378"/>
        <dbReference type="ChEBI" id="CHEBI:16526"/>
        <dbReference type="ChEBI" id="CHEBI:57972"/>
        <dbReference type="ChEBI" id="CHEBI:64479"/>
        <dbReference type="ChEBI" id="CHEBI:78846"/>
        <dbReference type="ChEBI" id="CHEBI:149468"/>
        <dbReference type="EC" id="2.3.1.47"/>
    </reaction>
</comment>
<dbReference type="InterPro" id="IPR015424">
    <property type="entry name" value="PyrdxlP-dep_Trfase"/>
</dbReference>
<gene>
    <name evidence="14" type="ordered locus">Despr_0610</name>
</gene>
<protein>
    <recommendedName>
        <fullName evidence="5">8-amino-7-oxononanoate synthase</fullName>
        <ecNumber evidence="5">2.3.1.47</ecNumber>
    </recommendedName>
    <alternativeName>
        <fullName evidence="9">7-keto-8-amino-pelargonic acid synthase</fullName>
    </alternativeName>
    <alternativeName>
        <fullName evidence="10">8-amino-7-ketopelargonate synthase</fullName>
    </alternativeName>
</protein>
<evidence type="ECO:0000256" key="7">
    <source>
        <dbReference type="ARBA" id="ARBA00022756"/>
    </source>
</evidence>
<feature type="domain" description="Aminotransferase class I/classII large" evidence="13">
    <location>
        <begin position="42"/>
        <end position="382"/>
    </location>
</feature>
<dbReference type="EC" id="2.3.1.47" evidence="5"/>
<dbReference type="CDD" id="cd06454">
    <property type="entry name" value="KBL_like"/>
    <property type="match status" value="1"/>
</dbReference>
<dbReference type="GO" id="GO:0008710">
    <property type="term" value="F:8-amino-7-oxononanoate synthase activity"/>
    <property type="evidence" value="ECO:0007669"/>
    <property type="project" value="UniProtKB-EC"/>
</dbReference>
<comment type="similarity">
    <text evidence="3">Belongs to the class-II pyridoxal-phosphate-dependent aminotransferase family. BioF subfamily.</text>
</comment>
<evidence type="ECO:0000313" key="14">
    <source>
        <dbReference type="EMBL" id="ADW16786.1"/>
    </source>
</evidence>
<dbReference type="RefSeq" id="WP_015723331.1">
    <property type="nucleotide sequence ID" value="NC_014972.1"/>
</dbReference>
<proteinExistence type="inferred from homology"/>
<dbReference type="Proteomes" id="UP000006365">
    <property type="component" value="Chromosome"/>
</dbReference>
<dbReference type="PROSITE" id="PS00599">
    <property type="entry name" value="AA_TRANSFER_CLASS_2"/>
    <property type="match status" value="1"/>
</dbReference>
<sequence length="398" mass="43896">MSVLDPSLSEALAEIERQGQRRQLVPVTHLDRGRIDIDGRRYLNLAGNDYLGLATNRELLQAFYSEQNSDTLLERYGLGSTASRLMTGNTLPYARLEELLCTLYQAEAALVFNSGYHINIGLLPALTGKQDLILADKLCHASLIDGMRLSRAKVIRYPHLDYAAVEQVLTKDRARFRQVIIVTESIFSMDGDTADLAELVRIKDRFRAALYVDEAHGVGIRGDNGLGLAEEQGVHRQIEILTGTFGKAFGGQGSFVVGSRLLIDYLLNTARSQIFSTGLPPVSVHWLCFVLRHIPLMREQRAKVDQLAARFREALRGLGLRTDGSSNIVPVLVGDAARTVNAAERICEAGYWVKAVRPPTVPAGTSRLRLSLNAAMDWEQLAPLPAIIKTALEEADHA</sequence>
<evidence type="ECO:0000256" key="11">
    <source>
        <dbReference type="ARBA" id="ARBA00047715"/>
    </source>
</evidence>
<dbReference type="Gene3D" id="3.90.1150.10">
    <property type="entry name" value="Aspartate Aminotransferase, domain 1"/>
    <property type="match status" value="1"/>
</dbReference>